<reference evidence="16 17" key="1">
    <citation type="submission" date="2018-09" db="EMBL/GenBank/DDBJ databases">
        <title>Sphingomonas peninsula sp. nov., isolated from fildes peninsula, Antarctic soil.</title>
        <authorList>
            <person name="Yingchao G."/>
        </authorList>
    </citation>
    <scope>NUCLEOTIDE SEQUENCE [LARGE SCALE GENOMIC DNA]</scope>
    <source>
        <strain evidence="16 17">YZ-8</strain>
    </source>
</reference>
<evidence type="ECO:0000256" key="13">
    <source>
        <dbReference type="SAM" id="Phobius"/>
    </source>
</evidence>
<feature type="transmembrane region" description="Helical" evidence="13">
    <location>
        <begin position="155"/>
        <end position="176"/>
    </location>
</feature>
<dbReference type="OrthoDB" id="7189369at2"/>
<comment type="subcellular location">
    <subcellularLocation>
        <location evidence="1">Cell inner membrane</location>
        <topology evidence="1">Single-pass membrane protein</topology>
    </subcellularLocation>
</comment>
<evidence type="ECO:0000256" key="6">
    <source>
        <dbReference type="ARBA" id="ARBA00022481"/>
    </source>
</evidence>
<evidence type="ECO:0000256" key="10">
    <source>
        <dbReference type="ARBA" id="ARBA00023136"/>
    </source>
</evidence>
<dbReference type="GO" id="GO:0015628">
    <property type="term" value="P:protein secretion by the type II secretion system"/>
    <property type="evidence" value="ECO:0007669"/>
    <property type="project" value="InterPro"/>
</dbReference>
<keyword evidence="6" id="KW-0488">Methylation</keyword>
<evidence type="ECO:0000256" key="5">
    <source>
        <dbReference type="ARBA" id="ARBA00022475"/>
    </source>
</evidence>
<evidence type="ECO:0000256" key="1">
    <source>
        <dbReference type="ARBA" id="ARBA00004377"/>
    </source>
</evidence>
<dbReference type="PROSITE" id="PS00409">
    <property type="entry name" value="PROKAR_NTER_METHYL"/>
    <property type="match status" value="1"/>
</dbReference>
<dbReference type="InterPro" id="IPR010054">
    <property type="entry name" value="Type2_sec_GspG"/>
</dbReference>
<sequence length="293" mass="31247">MNRQRNFQPPHHHSENGFTLVELMVVIVIIGLLTTIVAINVLPSLGKANAQVAKTDIATLDQAVEHYRIDNNAYPSGAQGLQALVASPNSSTTGGYIKKLPNDPWKRPYIYTFPGQHGAFDISTLGADGVAGGRAKMPISATGSKVRIPEQGFTLIELMVVVAIIGIASGAVVLAMPDPGGRARVEAETFAARAIAVRDDAIVESRDMSVWVTTDGYGTSRRRRGGWQAVDVRPFDARRWKPGTTAIVDANGTKRAVFDTTGAVVNPVTFTIVRNSDRATVSISGDGVIRVGS</sequence>
<dbReference type="NCBIfam" id="TIGR01710">
    <property type="entry name" value="typeII_sec_gspG"/>
    <property type="match status" value="1"/>
</dbReference>
<keyword evidence="17" id="KW-1185">Reference proteome</keyword>
<dbReference type="PANTHER" id="PTHR30093:SF44">
    <property type="entry name" value="TYPE II SECRETION SYSTEM CORE PROTEIN G"/>
    <property type="match status" value="1"/>
</dbReference>
<dbReference type="GO" id="GO:0005886">
    <property type="term" value="C:plasma membrane"/>
    <property type="evidence" value="ECO:0007669"/>
    <property type="project" value="UniProtKB-SubCell"/>
</dbReference>
<feature type="domain" description="Type II secretion system protein GspG C-terminal" evidence="14">
    <location>
        <begin position="40"/>
        <end position="135"/>
    </location>
</feature>
<dbReference type="SUPFAM" id="SSF54523">
    <property type="entry name" value="Pili subunits"/>
    <property type="match status" value="2"/>
</dbReference>
<evidence type="ECO:0000256" key="12">
    <source>
        <dbReference type="ARBA" id="ARBA00030775"/>
    </source>
</evidence>
<dbReference type="InterPro" id="IPR013545">
    <property type="entry name" value="T2SS_protein-GspG_C"/>
</dbReference>
<evidence type="ECO:0000256" key="9">
    <source>
        <dbReference type="ARBA" id="ARBA00022989"/>
    </source>
</evidence>
<evidence type="ECO:0000313" key="17">
    <source>
        <dbReference type="Proteomes" id="UP000276254"/>
    </source>
</evidence>
<dbReference type="Pfam" id="PF12019">
    <property type="entry name" value="GspH"/>
    <property type="match status" value="1"/>
</dbReference>
<evidence type="ECO:0000256" key="7">
    <source>
        <dbReference type="ARBA" id="ARBA00022519"/>
    </source>
</evidence>
<keyword evidence="7" id="KW-0997">Cell inner membrane</keyword>
<feature type="domain" description="General secretion pathway GspH" evidence="15">
    <location>
        <begin position="186"/>
        <end position="287"/>
    </location>
</feature>
<keyword evidence="10 13" id="KW-0472">Membrane</keyword>
<dbReference type="PRINTS" id="PR00813">
    <property type="entry name" value="BCTERIALGSPG"/>
</dbReference>
<evidence type="ECO:0000256" key="8">
    <source>
        <dbReference type="ARBA" id="ARBA00022692"/>
    </source>
</evidence>
<evidence type="ECO:0000256" key="2">
    <source>
        <dbReference type="ARBA" id="ARBA00009984"/>
    </source>
</evidence>
<evidence type="ECO:0000256" key="11">
    <source>
        <dbReference type="ARBA" id="ARBA00025772"/>
    </source>
</evidence>
<proteinExistence type="inferred from homology"/>
<dbReference type="Pfam" id="PF07963">
    <property type="entry name" value="N_methyl"/>
    <property type="match status" value="2"/>
</dbReference>
<feature type="transmembrane region" description="Helical" evidence="13">
    <location>
        <begin position="20"/>
        <end position="42"/>
    </location>
</feature>
<organism evidence="16 17">
    <name type="scientific">Sphingomonas paeninsulae</name>
    <dbReference type="NCBI Taxonomy" id="2319844"/>
    <lineage>
        <taxon>Bacteria</taxon>
        <taxon>Pseudomonadati</taxon>
        <taxon>Pseudomonadota</taxon>
        <taxon>Alphaproteobacteria</taxon>
        <taxon>Sphingomonadales</taxon>
        <taxon>Sphingomonadaceae</taxon>
        <taxon>Sphingomonas</taxon>
    </lineage>
</organism>
<dbReference type="InterPro" id="IPR000983">
    <property type="entry name" value="Bac_GSPG_pilin"/>
</dbReference>
<evidence type="ECO:0000313" key="16">
    <source>
        <dbReference type="EMBL" id="AYJ85678.1"/>
    </source>
</evidence>
<dbReference type="KEGG" id="spha:D3Y57_06470"/>
<evidence type="ECO:0000256" key="3">
    <source>
        <dbReference type="ARBA" id="ARBA00020042"/>
    </source>
</evidence>
<dbReference type="EMBL" id="CP032829">
    <property type="protein sequence ID" value="AYJ85678.1"/>
    <property type="molecule type" value="Genomic_DNA"/>
</dbReference>
<dbReference type="NCBIfam" id="TIGR02532">
    <property type="entry name" value="IV_pilin_GFxxxE"/>
    <property type="match status" value="2"/>
</dbReference>
<dbReference type="InterPro" id="IPR012902">
    <property type="entry name" value="N_methyl_site"/>
</dbReference>
<name>A0A494TJU4_SPHPE</name>
<dbReference type="Pfam" id="PF08334">
    <property type="entry name" value="T2SSG"/>
    <property type="match status" value="1"/>
</dbReference>
<evidence type="ECO:0000259" key="14">
    <source>
        <dbReference type="Pfam" id="PF08334"/>
    </source>
</evidence>
<keyword evidence="8 13" id="KW-0812">Transmembrane</keyword>
<comment type="similarity">
    <text evidence="11">Belongs to the GSP H family.</text>
</comment>
<dbReference type="AlphaFoldDB" id="A0A494TJU4"/>
<accession>A0A494TJU4</accession>
<dbReference type="InterPro" id="IPR045584">
    <property type="entry name" value="Pilin-like"/>
</dbReference>
<keyword evidence="9 13" id="KW-1133">Transmembrane helix</keyword>
<dbReference type="RefSeq" id="WP_121152303.1">
    <property type="nucleotide sequence ID" value="NZ_CP032829.1"/>
</dbReference>
<comment type="similarity">
    <text evidence="2">Belongs to the GSP G family.</text>
</comment>
<dbReference type="Gene3D" id="3.30.700.10">
    <property type="entry name" value="Glycoprotein, Type 4 Pilin"/>
    <property type="match status" value="2"/>
</dbReference>
<protein>
    <recommendedName>
        <fullName evidence="3">Type II secretion system core protein G</fullName>
    </recommendedName>
    <alternativeName>
        <fullName evidence="12">General secretion pathway protein H</fullName>
    </alternativeName>
    <alternativeName>
        <fullName evidence="4">Type II secretion system protein H</fullName>
    </alternativeName>
</protein>
<dbReference type="InterPro" id="IPR022346">
    <property type="entry name" value="T2SS_GspH"/>
</dbReference>
<dbReference type="PANTHER" id="PTHR30093">
    <property type="entry name" value="GENERAL SECRETION PATHWAY PROTEIN G"/>
    <property type="match status" value="1"/>
</dbReference>
<gene>
    <name evidence="16" type="primary">gspG</name>
    <name evidence="16" type="ORF">D3Y57_06470</name>
</gene>
<dbReference type="GO" id="GO:0015627">
    <property type="term" value="C:type II protein secretion system complex"/>
    <property type="evidence" value="ECO:0007669"/>
    <property type="project" value="InterPro"/>
</dbReference>
<evidence type="ECO:0000256" key="4">
    <source>
        <dbReference type="ARBA" id="ARBA00021549"/>
    </source>
</evidence>
<dbReference type="Proteomes" id="UP000276254">
    <property type="component" value="Chromosome"/>
</dbReference>
<evidence type="ECO:0000259" key="15">
    <source>
        <dbReference type="Pfam" id="PF12019"/>
    </source>
</evidence>
<keyword evidence="5" id="KW-1003">Cell membrane</keyword>